<dbReference type="EMBL" id="JAUYVI010000004">
    <property type="protein sequence ID" value="MDQ7248653.1"/>
    <property type="molecule type" value="Genomic_DNA"/>
</dbReference>
<organism evidence="2 3">
    <name type="scientific">Dongia sedimenti</name>
    <dbReference type="NCBI Taxonomy" id="3064282"/>
    <lineage>
        <taxon>Bacteria</taxon>
        <taxon>Pseudomonadati</taxon>
        <taxon>Pseudomonadota</taxon>
        <taxon>Alphaproteobacteria</taxon>
        <taxon>Rhodospirillales</taxon>
        <taxon>Dongiaceae</taxon>
        <taxon>Dongia</taxon>
    </lineage>
</organism>
<dbReference type="RefSeq" id="WP_379956136.1">
    <property type="nucleotide sequence ID" value="NZ_JAUYVI010000004.1"/>
</dbReference>
<proteinExistence type="predicted"/>
<reference evidence="3" key="1">
    <citation type="submission" date="2023-08" db="EMBL/GenBank/DDBJ databases">
        <title>Rhodospirillaceae gen. nov., a novel taxon isolated from the Yangtze River Yuezi River estuary sludge.</title>
        <authorList>
            <person name="Ruan L."/>
        </authorList>
    </citation>
    <scope>NUCLEOTIDE SEQUENCE [LARGE SCALE GENOMIC DNA]</scope>
    <source>
        <strain evidence="3">R-7</strain>
    </source>
</reference>
<dbReference type="Proteomes" id="UP001230156">
    <property type="component" value="Unassembled WGS sequence"/>
</dbReference>
<evidence type="ECO:0008006" key="4">
    <source>
        <dbReference type="Google" id="ProtNLM"/>
    </source>
</evidence>
<evidence type="ECO:0000313" key="2">
    <source>
        <dbReference type="EMBL" id="MDQ7248653.1"/>
    </source>
</evidence>
<evidence type="ECO:0000256" key="1">
    <source>
        <dbReference type="SAM" id="Coils"/>
    </source>
</evidence>
<sequence>MSGIGGLSFGLVTTPGLNMNQSELRDSKAGGDAAVDDFLAYMKKSLAERMADAWLAAHGLDRDKLKAMKPAERDAVLKQMAEELKQQLQQATAEAKAGRKTEAA</sequence>
<keyword evidence="3" id="KW-1185">Reference proteome</keyword>
<comment type="caution">
    <text evidence="2">The sequence shown here is derived from an EMBL/GenBank/DDBJ whole genome shotgun (WGS) entry which is preliminary data.</text>
</comment>
<protein>
    <recommendedName>
        <fullName evidence="4">Pyrroline-5-carboxylate reductase</fullName>
    </recommendedName>
</protein>
<name>A0ABU0YPV0_9PROT</name>
<evidence type="ECO:0000313" key="3">
    <source>
        <dbReference type="Proteomes" id="UP001230156"/>
    </source>
</evidence>
<feature type="coiled-coil region" evidence="1">
    <location>
        <begin position="74"/>
        <end position="101"/>
    </location>
</feature>
<keyword evidence="1" id="KW-0175">Coiled coil</keyword>
<accession>A0ABU0YPV0</accession>
<gene>
    <name evidence="2" type="ORF">Q8A70_13290</name>
</gene>